<feature type="transmembrane region" description="Helical" evidence="1">
    <location>
        <begin position="107"/>
        <end position="128"/>
    </location>
</feature>
<keyword evidence="1" id="KW-1133">Transmembrane helix</keyword>
<dbReference type="InterPro" id="IPR038750">
    <property type="entry name" value="YczE/YyaS-like"/>
</dbReference>
<feature type="transmembrane region" description="Helical" evidence="1">
    <location>
        <begin position="45"/>
        <end position="63"/>
    </location>
</feature>
<accession>A0ABW7XHL4</accession>
<dbReference type="EMBL" id="JBIRYI010000004">
    <property type="protein sequence ID" value="MFI2487002.1"/>
    <property type="molecule type" value="Genomic_DNA"/>
</dbReference>
<keyword evidence="3" id="KW-1185">Reference proteome</keyword>
<feature type="transmembrane region" description="Helical" evidence="1">
    <location>
        <begin position="140"/>
        <end position="161"/>
    </location>
</feature>
<reference evidence="2 3" key="1">
    <citation type="submission" date="2024-10" db="EMBL/GenBank/DDBJ databases">
        <title>The Natural Products Discovery Center: Release of the First 8490 Sequenced Strains for Exploring Actinobacteria Biosynthetic Diversity.</title>
        <authorList>
            <person name="Kalkreuter E."/>
            <person name="Kautsar S.A."/>
            <person name="Yang D."/>
            <person name="Bader C.D."/>
            <person name="Teijaro C.N."/>
            <person name="Fluegel L."/>
            <person name="Davis C.M."/>
            <person name="Simpson J.R."/>
            <person name="Lauterbach L."/>
            <person name="Steele A.D."/>
            <person name="Gui C."/>
            <person name="Meng S."/>
            <person name="Li G."/>
            <person name="Viehrig K."/>
            <person name="Ye F."/>
            <person name="Su P."/>
            <person name="Kiefer A.F."/>
            <person name="Nichols A."/>
            <person name="Cepeda A.J."/>
            <person name="Yan W."/>
            <person name="Fan B."/>
            <person name="Jiang Y."/>
            <person name="Adhikari A."/>
            <person name="Zheng C.-J."/>
            <person name="Schuster L."/>
            <person name="Cowan T.M."/>
            <person name="Smanski M.J."/>
            <person name="Chevrette M.G."/>
            <person name="De Carvalho L.P.S."/>
            <person name="Shen B."/>
        </authorList>
    </citation>
    <scope>NUCLEOTIDE SEQUENCE [LARGE SCALE GENOMIC DNA]</scope>
    <source>
        <strain evidence="2 3">NPDC019481</strain>
    </source>
</reference>
<proteinExistence type="predicted"/>
<comment type="caution">
    <text evidence="2">The sequence shown here is derived from an EMBL/GenBank/DDBJ whole genome shotgun (WGS) entry which is preliminary data.</text>
</comment>
<keyword evidence="1" id="KW-0472">Membrane</keyword>
<feature type="transmembrane region" description="Helical" evidence="1">
    <location>
        <begin position="181"/>
        <end position="201"/>
    </location>
</feature>
<dbReference type="PANTHER" id="PTHR40078:SF1">
    <property type="entry name" value="INTEGRAL MEMBRANE PROTEIN"/>
    <property type="match status" value="1"/>
</dbReference>
<sequence>MTTTTGRPAEPAPDLAADAATGTTPVLAPAAAPVLMRPWRRGLQLLLGLVGFGVATAMMLHSGQGAMPWAVLDQGIVDRTGLAYGWVVLGVGLLVMLAWIPLRQKPGIGTIANIIVISLVIDPALWVLERLVPHPGLPAGIALALGGTVLLGVSTAAYVGARLGPGPRDGLMTGVVQRTGWPVWLVKTVIEVTVVVVGVLLGGTFGWATVVFAFGVGPVVQVAARWLAPTGLTDRH</sequence>
<dbReference type="PANTHER" id="PTHR40078">
    <property type="entry name" value="INTEGRAL MEMBRANE PROTEIN-RELATED"/>
    <property type="match status" value="1"/>
</dbReference>
<organism evidence="2 3">
    <name type="scientific">Promicromonospora kroppenstedtii</name>
    <dbReference type="NCBI Taxonomy" id="440482"/>
    <lineage>
        <taxon>Bacteria</taxon>
        <taxon>Bacillati</taxon>
        <taxon>Actinomycetota</taxon>
        <taxon>Actinomycetes</taxon>
        <taxon>Micrococcales</taxon>
        <taxon>Promicromonosporaceae</taxon>
        <taxon>Promicromonospora</taxon>
    </lineage>
</organism>
<dbReference type="Pfam" id="PF19700">
    <property type="entry name" value="DUF6198"/>
    <property type="match status" value="1"/>
</dbReference>
<evidence type="ECO:0000256" key="1">
    <source>
        <dbReference type="SAM" id="Phobius"/>
    </source>
</evidence>
<evidence type="ECO:0000313" key="2">
    <source>
        <dbReference type="EMBL" id="MFI2487002.1"/>
    </source>
</evidence>
<protein>
    <submittedName>
        <fullName evidence="2">YitT family protein</fullName>
    </submittedName>
</protein>
<name>A0ABW7XHL4_9MICO</name>
<evidence type="ECO:0000313" key="3">
    <source>
        <dbReference type="Proteomes" id="UP001611580"/>
    </source>
</evidence>
<gene>
    <name evidence="2" type="ORF">ACH47X_08840</name>
</gene>
<keyword evidence="1" id="KW-0812">Transmembrane</keyword>
<feature type="transmembrane region" description="Helical" evidence="1">
    <location>
        <begin position="83"/>
        <end position="100"/>
    </location>
</feature>
<dbReference type="Proteomes" id="UP001611580">
    <property type="component" value="Unassembled WGS sequence"/>
</dbReference>
<feature type="transmembrane region" description="Helical" evidence="1">
    <location>
        <begin position="207"/>
        <end position="228"/>
    </location>
</feature>
<dbReference type="RefSeq" id="WP_397403381.1">
    <property type="nucleotide sequence ID" value="NZ_JBIRYI010000004.1"/>
</dbReference>